<accession>A0A4Z2DZF7</accession>
<evidence type="ECO:0000313" key="2">
    <source>
        <dbReference type="EMBL" id="TNN21630.1"/>
    </source>
</evidence>
<reference evidence="2 3" key="1">
    <citation type="submission" date="2019-03" db="EMBL/GenBank/DDBJ databases">
        <title>First draft genome of Liparis tanakae, snailfish: a comprehensive survey of snailfish specific genes.</title>
        <authorList>
            <person name="Kim W."/>
            <person name="Song I."/>
            <person name="Jeong J.-H."/>
            <person name="Kim D."/>
            <person name="Kim S."/>
            <person name="Ryu S."/>
            <person name="Song J.Y."/>
            <person name="Lee S.K."/>
        </authorList>
    </citation>
    <scope>NUCLEOTIDE SEQUENCE [LARGE SCALE GENOMIC DNA]</scope>
    <source>
        <tissue evidence="2">Muscle</tissue>
    </source>
</reference>
<name>A0A4Z2DZF7_9TELE</name>
<evidence type="ECO:0000313" key="3">
    <source>
        <dbReference type="Proteomes" id="UP000314294"/>
    </source>
</evidence>
<feature type="compositionally biased region" description="Basic and acidic residues" evidence="1">
    <location>
        <begin position="7"/>
        <end position="72"/>
    </location>
</feature>
<dbReference type="Proteomes" id="UP000314294">
    <property type="component" value="Unassembled WGS sequence"/>
</dbReference>
<feature type="compositionally biased region" description="Acidic residues" evidence="1">
    <location>
        <begin position="73"/>
        <end position="85"/>
    </location>
</feature>
<proteinExistence type="predicted"/>
<comment type="caution">
    <text evidence="2">The sequence shown here is derived from an EMBL/GenBank/DDBJ whole genome shotgun (WGS) entry which is preliminary data.</text>
</comment>
<dbReference type="AlphaFoldDB" id="A0A4Z2DZF7"/>
<keyword evidence="3" id="KW-1185">Reference proteome</keyword>
<gene>
    <name evidence="2" type="ORF">EYF80_068258</name>
</gene>
<dbReference type="EMBL" id="SRLO01026776">
    <property type="protein sequence ID" value="TNN21630.1"/>
    <property type="molecule type" value="Genomic_DNA"/>
</dbReference>
<evidence type="ECO:0000256" key="1">
    <source>
        <dbReference type="SAM" id="MobiDB-lite"/>
    </source>
</evidence>
<feature type="region of interest" description="Disordered" evidence="1">
    <location>
        <begin position="1"/>
        <end position="105"/>
    </location>
</feature>
<protein>
    <submittedName>
        <fullName evidence="2">Uncharacterized protein</fullName>
    </submittedName>
</protein>
<sequence length="105" mass="12353">MRHVEGKRREEEQRIGGRKEERTRAKDTRKVRGENKSKGYEEGKRREQEQRIRGRKEERTRAKDTRKVRGGDEGNEEEELEEGGWDEALGVKGRSVPARRPDPEP</sequence>
<organism evidence="2 3">
    <name type="scientific">Liparis tanakae</name>
    <name type="common">Tanaka's snailfish</name>
    <dbReference type="NCBI Taxonomy" id="230148"/>
    <lineage>
        <taxon>Eukaryota</taxon>
        <taxon>Metazoa</taxon>
        <taxon>Chordata</taxon>
        <taxon>Craniata</taxon>
        <taxon>Vertebrata</taxon>
        <taxon>Euteleostomi</taxon>
        <taxon>Actinopterygii</taxon>
        <taxon>Neopterygii</taxon>
        <taxon>Teleostei</taxon>
        <taxon>Neoteleostei</taxon>
        <taxon>Acanthomorphata</taxon>
        <taxon>Eupercaria</taxon>
        <taxon>Perciformes</taxon>
        <taxon>Cottioidei</taxon>
        <taxon>Cottales</taxon>
        <taxon>Liparidae</taxon>
        <taxon>Liparis</taxon>
    </lineage>
</organism>